<reference evidence="1" key="1">
    <citation type="submission" date="2019-02" db="EMBL/GenBank/DDBJ databases">
        <authorList>
            <person name="Gruber-Vodicka R. H."/>
            <person name="Seah K. B. B."/>
        </authorList>
    </citation>
    <scope>NUCLEOTIDE SEQUENCE</scope>
    <source>
        <strain evidence="3">BECK_S127</strain>
        <strain evidence="2">BECK_S1320</strain>
        <strain evidence="1">BECK_S1321</strain>
    </source>
</reference>
<evidence type="ECO:0000313" key="1">
    <source>
        <dbReference type="EMBL" id="VFK45104.1"/>
    </source>
</evidence>
<sequence>MTPEEIRSEEKEFQGDCEFYPPFLVEEFRKGREERRTREKTGKRIPYNPTKITDFLPLITNIWVISNKDYQVQYWGKQGQWGDNYMETMEEFLGDVEAVLDTSDYAVEMTLKQSEMLQKLYYMVEDFEDDPNTPDDPGYGVNDAELIKAPKWEKIRQYAKLVYEELSGDDLDAWEKSRALAKS</sequence>
<accession>A0A450YU82</accession>
<organism evidence="1">
    <name type="scientific">Candidatus Kentrum sp. SD</name>
    <dbReference type="NCBI Taxonomy" id="2126332"/>
    <lineage>
        <taxon>Bacteria</taxon>
        <taxon>Pseudomonadati</taxon>
        <taxon>Pseudomonadota</taxon>
        <taxon>Gammaproteobacteria</taxon>
        <taxon>Candidatus Kentrum</taxon>
    </lineage>
</organism>
<dbReference type="EMBL" id="CAADFU010000214">
    <property type="protein sequence ID" value="VFK49686.1"/>
    <property type="molecule type" value="Genomic_DNA"/>
</dbReference>
<name>A0A450YU82_9GAMM</name>
<protein>
    <submittedName>
        <fullName evidence="1">Uncharacterized protein</fullName>
    </submittedName>
</protein>
<dbReference type="EMBL" id="CAADFR010000209">
    <property type="protein sequence ID" value="VFK45104.1"/>
    <property type="molecule type" value="Genomic_DNA"/>
</dbReference>
<proteinExistence type="predicted"/>
<gene>
    <name evidence="3" type="ORF">BECKSD772D_GA0070982_12451</name>
    <name evidence="2" type="ORF">BECKSD772E_GA0070983_12144</name>
    <name evidence="1" type="ORF">BECKSD772F_GA0070984_12094</name>
</gene>
<evidence type="ECO:0000313" key="3">
    <source>
        <dbReference type="EMBL" id="VFK81177.1"/>
    </source>
</evidence>
<dbReference type="EMBL" id="CAADHB010000245">
    <property type="protein sequence ID" value="VFK81177.1"/>
    <property type="molecule type" value="Genomic_DNA"/>
</dbReference>
<evidence type="ECO:0000313" key="2">
    <source>
        <dbReference type="EMBL" id="VFK49686.1"/>
    </source>
</evidence>
<dbReference type="AlphaFoldDB" id="A0A450YU82"/>